<dbReference type="InterPro" id="IPR000253">
    <property type="entry name" value="FHA_dom"/>
</dbReference>
<evidence type="ECO:0000256" key="1">
    <source>
        <dbReference type="SAM" id="MobiDB-lite"/>
    </source>
</evidence>
<dbReference type="InterPro" id="IPR008984">
    <property type="entry name" value="SMAD_FHA_dom_sf"/>
</dbReference>
<dbReference type="Pfam" id="PF00498">
    <property type="entry name" value="FHA"/>
    <property type="match status" value="1"/>
</dbReference>
<name>A0A401XM35_9FLAO</name>
<evidence type="ECO:0000313" key="3">
    <source>
        <dbReference type="EMBL" id="GCD78066.1"/>
    </source>
</evidence>
<evidence type="ECO:0000313" key="4">
    <source>
        <dbReference type="Proteomes" id="UP000286715"/>
    </source>
</evidence>
<feature type="compositionally biased region" description="Low complexity" evidence="1">
    <location>
        <begin position="35"/>
        <end position="45"/>
    </location>
</feature>
<keyword evidence="4" id="KW-1185">Reference proteome</keyword>
<feature type="region of interest" description="Disordered" evidence="1">
    <location>
        <begin position="29"/>
        <end position="97"/>
    </location>
</feature>
<dbReference type="CDD" id="cd00060">
    <property type="entry name" value="FHA"/>
    <property type="match status" value="1"/>
</dbReference>
<dbReference type="Gene3D" id="2.60.200.20">
    <property type="match status" value="1"/>
</dbReference>
<dbReference type="AlphaFoldDB" id="A0A401XM35"/>
<dbReference type="OrthoDB" id="1049481at2"/>
<protein>
    <recommendedName>
        <fullName evidence="2">FHA domain-containing protein</fullName>
    </recommendedName>
</protein>
<feature type="domain" description="FHA" evidence="2">
    <location>
        <begin position="158"/>
        <end position="201"/>
    </location>
</feature>
<accession>A0A401XM35</accession>
<organism evidence="3 4">
    <name type="scientific">Thermaurantimonas aggregans</name>
    <dbReference type="NCBI Taxonomy" id="2173829"/>
    <lineage>
        <taxon>Bacteria</taxon>
        <taxon>Pseudomonadati</taxon>
        <taxon>Bacteroidota</taxon>
        <taxon>Flavobacteriia</taxon>
        <taxon>Flavobacteriales</taxon>
        <taxon>Schleiferiaceae</taxon>
        <taxon>Thermaurantimonas</taxon>
    </lineage>
</organism>
<comment type="caution">
    <text evidence="3">The sequence shown here is derived from an EMBL/GenBank/DDBJ whole genome shotgun (WGS) entry which is preliminary data.</text>
</comment>
<sequence length="209" mass="23344">MTDKPVRCPNCGYANEPRNHRCKRCNYPLREEDSSMPSPSPSSAPVNATVVGKSANIDPWDMDNSRPVSQQLPPQDPPHKAPANAAVPAEFSAPSPKARKLEVNKTIDPSRMALFEKNVLKLVRIPKEGEKEATLEFEGEKIILTRDNTDPGNMTITSREQAALEYKDGKWMLSDRSALQTTYIRVNQPTELKNGDVILLGNRAFRVEF</sequence>
<dbReference type="RefSeq" id="WP_124398128.1">
    <property type="nucleotide sequence ID" value="NZ_BHZE01000015.1"/>
</dbReference>
<proteinExistence type="predicted"/>
<dbReference type="Proteomes" id="UP000286715">
    <property type="component" value="Unassembled WGS sequence"/>
</dbReference>
<evidence type="ECO:0000259" key="2">
    <source>
        <dbReference type="Pfam" id="PF00498"/>
    </source>
</evidence>
<reference evidence="3 4" key="1">
    <citation type="submission" date="2018-11" db="EMBL/GenBank/DDBJ databases">
        <title>Schleiferia aggregans sp. nov., a moderately thermophilic heterotrophic bacterium isolated from microbial mats at a terrestrial hot spring.</title>
        <authorList>
            <person name="Iino T."/>
            <person name="Ohkuma M."/>
            <person name="Haruta S."/>
        </authorList>
    </citation>
    <scope>NUCLEOTIDE SEQUENCE [LARGE SCALE GENOMIC DNA]</scope>
    <source>
        <strain evidence="3 4">LA</strain>
    </source>
</reference>
<dbReference type="EMBL" id="BHZE01000015">
    <property type="protein sequence ID" value="GCD78066.1"/>
    <property type="molecule type" value="Genomic_DNA"/>
</dbReference>
<gene>
    <name evidence="3" type="ORF">JCM31826_15480</name>
</gene>
<dbReference type="SUPFAM" id="SSF49879">
    <property type="entry name" value="SMAD/FHA domain"/>
    <property type="match status" value="1"/>
</dbReference>